<organism evidence="20 21">
    <name type="scientific">Bythopirellula goksoeyrii</name>
    <dbReference type="NCBI Taxonomy" id="1400387"/>
    <lineage>
        <taxon>Bacteria</taxon>
        <taxon>Pseudomonadati</taxon>
        <taxon>Planctomycetota</taxon>
        <taxon>Planctomycetia</taxon>
        <taxon>Pirellulales</taxon>
        <taxon>Lacipirellulaceae</taxon>
        <taxon>Bythopirellula</taxon>
    </lineage>
</organism>
<evidence type="ECO:0000256" key="10">
    <source>
        <dbReference type="ARBA" id="ARBA00022989"/>
    </source>
</evidence>
<comment type="subunit">
    <text evidence="16">Homodimer. Can also exist as monomer.</text>
</comment>
<keyword evidence="21" id="KW-1185">Reference proteome</keyword>
<dbReference type="InterPro" id="IPR029787">
    <property type="entry name" value="Nucleotide_cyclase"/>
</dbReference>
<keyword evidence="11" id="KW-0115">cAMP biosynthesis</keyword>
<feature type="transmembrane region" description="Helical" evidence="18">
    <location>
        <begin position="115"/>
        <end position="131"/>
    </location>
</feature>
<dbReference type="InterPro" id="IPR001054">
    <property type="entry name" value="A/G_cyclase"/>
</dbReference>
<proteinExistence type="inferred from homology"/>
<evidence type="ECO:0000256" key="16">
    <source>
        <dbReference type="ARBA" id="ARBA00064436"/>
    </source>
</evidence>
<gene>
    <name evidence="20" type="primary">cya_2</name>
    <name evidence="20" type="ORF">Pr1d_53310</name>
</gene>
<accession>A0A5B9QVM7</accession>
<feature type="domain" description="Guanylate cyclase" evidence="19">
    <location>
        <begin position="248"/>
        <end position="375"/>
    </location>
</feature>
<dbReference type="GO" id="GO:0035556">
    <property type="term" value="P:intracellular signal transduction"/>
    <property type="evidence" value="ECO:0007669"/>
    <property type="project" value="InterPro"/>
</dbReference>
<evidence type="ECO:0000256" key="9">
    <source>
        <dbReference type="ARBA" id="ARBA00022842"/>
    </source>
</evidence>
<dbReference type="FunFam" id="3.30.70.1230:FF:000033">
    <property type="entry name" value="Adenylate cyclase"/>
    <property type="match status" value="1"/>
</dbReference>
<keyword evidence="13 17" id="KW-0456">Lyase</keyword>
<dbReference type="InterPro" id="IPR050401">
    <property type="entry name" value="Cyclic_nucleotide_synthase"/>
</dbReference>
<evidence type="ECO:0000256" key="8">
    <source>
        <dbReference type="ARBA" id="ARBA00022840"/>
    </source>
</evidence>
<evidence type="ECO:0000256" key="15">
    <source>
        <dbReference type="ARBA" id="ARBA00032637"/>
    </source>
</evidence>
<evidence type="ECO:0000313" key="20">
    <source>
        <dbReference type="EMBL" id="QEG37983.1"/>
    </source>
</evidence>
<reference evidence="20 21" key="1">
    <citation type="submission" date="2019-08" db="EMBL/GenBank/DDBJ databases">
        <title>Deep-cultivation of Planctomycetes and their phenomic and genomic characterization uncovers novel biology.</title>
        <authorList>
            <person name="Wiegand S."/>
            <person name="Jogler M."/>
            <person name="Boedeker C."/>
            <person name="Pinto D."/>
            <person name="Vollmers J."/>
            <person name="Rivas-Marin E."/>
            <person name="Kohn T."/>
            <person name="Peeters S.H."/>
            <person name="Heuer A."/>
            <person name="Rast P."/>
            <person name="Oberbeckmann S."/>
            <person name="Bunk B."/>
            <person name="Jeske O."/>
            <person name="Meyerdierks A."/>
            <person name="Storesund J.E."/>
            <person name="Kallscheuer N."/>
            <person name="Luecker S."/>
            <person name="Lage O.M."/>
            <person name="Pohl T."/>
            <person name="Merkel B.J."/>
            <person name="Hornburger P."/>
            <person name="Mueller R.-W."/>
            <person name="Bruemmer F."/>
            <person name="Labrenz M."/>
            <person name="Spormann A.M."/>
            <person name="Op den Camp H."/>
            <person name="Overmann J."/>
            <person name="Amann R."/>
            <person name="Jetten M.S.M."/>
            <person name="Mascher T."/>
            <person name="Medema M.H."/>
            <person name="Devos D.P."/>
            <person name="Kaster A.-K."/>
            <person name="Ovreas L."/>
            <person name="Rohde M."/>
            <person name="Galperin M.Y."/>
            <person name="Jogler C."/>
        </authorList>
    </citation>
    <scope>NUCLEOTIDE SEQUENCE [LARGE SCALE GENOMIC DNA]</scope>
    <source>
        <strain evidence="20 21">Pr1d</strain>
    </source>
</reference>
<name>A0A5B9QVM7_9BACT</name>
<evidence type="ECO:0000259" key="19">
    <source>
        <dbReference type="PROSITE" id="PS50125"/>
    </source>
</evidence>
<dbReference type="PANTHER" id="PTHR11920:SF335">
    <property type="entry name" value="GUANYLATE CYCLASE"/>
    <property type="match status" value="1"/>
</dbReference>
<keyword evidence="10 18" id="KW-1133">Transmembrane helix</keyword>
<dbReference type="GO" id="GO:0005524">
    <property type="term" value="F:ATP binding"/>
    <property type="evidence" value="ECO:0007669"/>
    <property type="project" value="UniProtKB-KW"/>
</dbReference>
<evidence type="ECO:0000256" key="13">
    <source>
        <dbReference type="ARBA" id="ARBA00023239"/>
    </source>
</evidence>
<protein>
    <recommendedName>
        <fullName evidence="4">Adenylate cyclase</fullName>
        <ecNumber evidence="3">4.6.1.1</ecNumber>
    </recommendedName>
    <alternativeName>
        <fullName evidence="14">ATP pyrophosphate-lyase</fullName>
    </alternativeName>
    <alternativeName>
        <fullName evidence="15">Adenylyl cyclase</fullName>
    </alternativeName>
</protein>
<dbReference type="GO" id="GO:0004016">
    <property type="term" value="F:adenylate cyclase activity"/>
    <property type="evidence" value="ECO:0007669"/>
    <property type="project" value="UniProtKB-EC"/>
</dbReference>
<comment type="catalytic activity">
    <reaction evidence="1">
        <text>ATP = 3',5'-cyclic AMP + diphosphate</text>
        <dbReference type="Rhea" id="RHEA:15389"/>
        <dbReference type="ChEBI" id="CHEBI:30616"/>
        <dbReference type="ChEBI" id="CHEBI:33019"/>
        <dbReference type="ChEBI" id="CHEBI:58165"/>
        <dbReference type="EC" id="4.6.1.1"/>
    </reaction>
</comment>
<evidence type="ECO:0000256" key="1">
    <source>
        <dbReference type="ARBA" id="ARBA00001593"/>
    </source>
</evidence>
<evidence type="ECO:0000256" key="7">
    <source>
        <dbReference type="ARBA" id="ARBA00022741"/>
    </source>
</evidence>
<dbReference type="PANTHER" id="PTHR11920">
    <property type="entry name" value="GUANYLYL CYCLASE"/>
    <property type="match status" value="1"/>
</dbReference>
<dbReference type="AlphaFoldDB" id="A0A5B9QVM7"/>
<keyword evidence="9" id="KW-0460">Magnesium</keyword>
<keyword evidence="7" id="KW-0547">Nucleotide-binding</keyword>
<sequence length="447" mass="49949">MQPFLQALGRRLKPILDVLLKVPDNVERYDYRMYLSMIIANYIALLLHLSWVFVFWWLDFPTLSLINVGSVIFWIFSITILYRWGAMLTAVILGSTEVLIHQFLAVYFLGWDYGFQYYLLVIVAFTFLMNFKNVMYIPVILFFVCLISFLGFYYQVQYWNLPHVKLGETAEMASGAREAFQIINVASAFAILAIMSFFYSDAAQKAEALLELERAKSELLLLNILPTSIAQRLKEDRSIIADYFESATVLFSDIVGFTALSERVPPKELVDHLNCLFSAFDDLAEKHGLEKIKTIGDAYMIAGGIPVQRAGHTKAVSAMALDMIEAVEACNRATGEPVSIRIGIHTGPAVAGVIGVKKFAYDVWGDTVNTASRLEMSSLPGKIQLSEQVAERLDGDFVVEERGEVEVKGKGTLKTYWLVGRNVNGVVSNLVGTDHSVPATAERNGDS</sequence>
<dbReference type="Proteomes" id="UP000323917">
    <property type="component" value="Chromosome"/>
</dbReference>
<keyword evidence="8" id="KW-0067">ATP-binding</keyword>
<keyword evidence="5 18" id="KW-0812">Transmembrane</keyword>
<evidence type="ECO:0000256" key="11">
    <source>
        <dbReference type="ARBA" id="ARBA00022998"/>
    </source>
</evidence>
<dbReference type="PROSITE" id="PS00452">
    <property type="entry name" value="GUANYLATE_CYCLASE_1"/>
    <property type="match status" value="1"/>
</dbReference>
<dbReference type="PROSITE" id="PS50125">
    <property type="entry name" value="GUANYLATE_CYCLASE_2"/>
    <property type="match status" value="1"/>
</dbReference>
<dbReference type="OrthoDB" id="20101at2"/>
<evidence type="ECO:0000256" key="14">
    <source>
        <dbReference type="ARBA" id="ARBA00032597"/>
    </source>
</evidence>
<evidence type="ECO:0000256" key="4">
    <source>
        <dbReference type="ARBA" id="ARBA00021420"/>
    </source>
</evidence>
<dbReference type="GO" id="GO:0046872">
    <property type="term" value="F:metal ion binding"/>
    <property type="evidence" value="ECO:0007669"/>
    <property type="project" value="UniProtKB-KW"/>
</dbReference>
<evidence type="ECO:0000313" key="21">
    <source>
        <dbReference type="Proteomes" id="UP000323917"/>
    </source>
</evidence>
<comment type="subcellular location">
    <subcellularLocation>
        <location evidence="2">Membrane</location>
    </subcellularLocation>
</comment>
<keyword evidence="6" id="KW-0479">Metal-binding</keyword>
<keyword evidence="12 18" id="KW-0472">Membrane</keyword>
<dbReference type="GO" id="GO:0006171">
    <property type="term" value="P:cAMP biosynthetic process"/>
    <property type="evidence" value="ECO:0007669"/>
    <property type="project" value="UniProtKB-KW"/>
</dbReference>
<dbReference type="EC" id="4.6.1.1" evidence="3"/>
<feature type="transmembrane region" description="Helical" evidence="18">
    <location>
        <begin position="138"/>
        <end position="159"/>
    </location>
</feature>
<dbReference type="Pfam" id="PF00211">
    <property type="entry name" value="Guanylate_cyc"/>
    <property type="match status" value="1"/>
</dbReference>
<evidence type="ECO:0000256" key="2">
    <source>
        <dbReference type="ARBA" id="ARBA00004370"/>
    </source>
</evidence>
<evidence type="ECO:0000256" key="5">
    <source>
        <dbReference type="ARBA" id="ARBA00022692"/>
    </source>
</evidence>
<dbReference type="GO" id="GO:0005886">
    <property type="term" value="C:plasma membrane"/>
    <property type="evidence" value="ECO:0007669"/>
    <property type="project" value="UniProtKB-ARBA"/>
</dbReference>
<evidence type="ECO:0000256" key="12">
    <source>
        <dbReference type="ARBA" id="ARBA00023136"/>
    </source>
</evidence>
<feature type="transmembrane region" description="Helical" evidence="18">
    <location>
        <begin position="179"/>
        <end position="199"/>
    </location>
</feature>
<dbReference type="CDD" id="cd07302">
    <property type="entry name" value="CHD"/>
    <property type="match status" value="1"/>
</dbReference>
<evidence type="ECO:0000256" key="6">
    <source>
        <dbReference type="ARBA" id="ARBA00022723"/>
    </source>
</evidence>
<evidence type="ECO:0000256" key="3">
    <source>
        <dbReference type="ARBA" id="ARBA00012201"/>
    </source>
</evidence>
<dbReference type="SUPFAM" id="SSF55073">
    <property type="entry name" value="Nucleotide cyclase"/>
    <property type="match status" value="1"/>
</dbReference>
<dbReference type="EMBL" id="CP042913">
    <property type="protein sequence ID" value="QEG37983.1"/>
    <property type="molecule type" value="Genomic_DNA"/>
</dbReference>
<evidence type="ECO:0000256" key="18">
    <source>
        <dbReference type="SAM" id="Phobius"/>
    </source>
</evidence>
<dbReference type="InterPro" id="IPR018297">
    <property type="entry name" value="A/G_cyclase_CS"/>
</dbReference>
<dbReference type="KEGG" id="bgok:Pr1d_53310"/>
<dbReference type="Gene3D" id="3.30.70.1230">
    <property type="entry name" value="Nucleotide cyclase"/>
    <property type="match status" value="1"/>
</dbReference>
<dbReference type="SMART" id="SM00044">
    <property type="entry name" value="CYCc"/>
    <property type="match status" value="1"/>
</dbReference>
<dbReference type="RefSeq" id="WP_148076146.1">
    <property type="nucleotide sequence ID" value="NZ_CP042913.1"/>
</dbReference>
<feature type="transmembrane region" description="Helical" evidence="18">
    <location>
        <begin position="38"/>
        <end position="58"/>
    </location>
</feature>
<comment type="similarity">
    <text evidence="17">Belongs to the adenylyl cyclase class-4/guanylyl cyclase family.</text>
</comment>
<evidence type="ECO:0000256" key="17">
    <source>
        <dbReference type="RuleBase" id="RU000405"/>
    </source>
</evidence>